<feature type="domain" description="Galactose-1-phosphate uridyl transferase N-terminal" evidence="16">
    <location>
        <begin position="41"/>
        <end position="200"/>
    </location>
</feature>
<dbReference type="GO" id="GO:0005737">
    <property type="term" value="C:cytoplasm"/>
    <property type="evidence" value="ECO:0007669"/>
    <property type="project" value="TreeGrafter"/>
</dbReference>
<name>A0A2N0X6T9_9CORY</name>
<evidence type="ECO:0000256" key="13">
    <source>
        <dbReference type="NCBIfam" id="TIGR00209"/>
    </source>
</evidence>
<keyword evidence="9 15" id="KW-0479">Metal-binding</keyword>
<evidence type="ECO:0000256" key="4">
    <source>
        <dbReference type="ARBA" id="ARBA00010951"/>
    </source>
</evidence>
<keyword evidence="10" id="KW-0862">Zinc</keyword>
<dbReference type="UniPathway" id="UPA00214"/>
<evidence type="ECO:0000256" key="1">
    <source>
        <dbReference type="ARBA" id="ARBA00001107"/>
    </source>
</evidence>
<dbReference type="InterPro" id="IPR001937">
    <property type="entry name" value="GalP_UDPtransf1"/>
</dbReference>
<dbReference type="EC" id="2.7.7.12" evidence="5 13"/>
<dbReference type="PIRSF" id="PIRSF000808">
    <property type="entry name" value="GalT"/>
    <property type="match status" value="1"/>
</dbReference>
<evidence type="ECO:0000259" key="16">
    <source>
        <dbReference type="Pfam" id="PF01087"/>
    </source>
</evidence>
<gene>
    <name evidence="18" type="primary">galT</name>
    <name evidence="18" type="ORF">CXB45_06870</name>
</gene>
<evidence type="ECO:0000256" key="7">
    <source>
        <dbReference type="ARBA" id="ARBA00022679"/>
    </source>
</evidence>
<dbReference type="Pfam" id="PF02744">
    <property type="entry name" value="GalP_UDP_tr_C"/>
    <property type="match status" value="1"/>
</dbReference>
<comment type="cofactor">
    <cofactor evidence="2">
        <name>Zn(2+)</name>
        <dbReference type="ChEBI" id="CHEBI:29105"/>
    </cofactor>
</comment>
<proteinExistence type="inferred from homology"/>
<dbReference type="Pfam" id="PF01087">
    <property type="entry name" value="GalP_UDP_transf"/>
    <property type="match status" value="1"/>
</dbReference>
<keyword evidence="8 15" id="KW-0548">Nucleotidyltransferase</keyword>
<evidence type="ECO:0000259" key="17">
    <source>
        <dbReference type="Pfam" id="PF02744"/>
    </source>
</evidence>
<dbReference type="GO" id="GO:0033499">
    <property type="term" value="P:galactose catabolic process via UDP-galactose, Leloir pathway"/>
    <property type="evidence" value="ECO:0007669"/>
    <property type="project" value="TreeGrafter"/>
</dbReference>
<keyword evidence="7 15" id="KW-0808">Transferase</keyword>
<dbReference type="OrthoDB" id="9769064at2"/>
<dbReference type="STRING" id="1121365.GCA_000375365_01310"/>
<evidence type="ECO:0000256" key="2">
    <source>
        <dbReference type="ARBA" id="ARBA00001947"/>
    </source>
</evidence>
<comment type="catalytic activity">
    <reaction evidence="1 15">
        <text>alpha-D-galactose 1-phosphate + UDP-alpha-D-glucose = alpha-D-glucose 1-phosphate + UDP-alpha-D-galactose</text>
        <dbReference type="Rhea" id="RHEA:13989"/>
        <dbReference type="ChEBI" id="CHEBI:58336"/>
        <dbReference type="ChEBI" id="CHEBI:58601"/>
        <dbReference type="ChEBI" id="CHEBI:58885"/>
        <dbReference type="ChEBI" id="CHEBI:66914"/>
        <dbReference type="EC" id="2.7.7.12"/>
    </reaction>
</comment>
<dbReference type="InterPro" id="IPR005850">
    <property type="entry name" value="GalP_Utransf_C"/>
</dbReference>
<evidence type="ECO:0000256" key="3">
    <source>
        <dbReference type="ARBA" id="ARBA00004947"/>
    </source>
</evidence>
<feature type="active site" description="Tele-UMP-histidine intermediate" evidence="14">
    <location>
        <position position="190"/>
    </location>
</feature>
<evidence type="ECO:0000256" key="9">
    <source>
        <dbReference type="ARBA" id="ARBA00022723"/>
    </source>
</evidence>
<reference evidence="18 19" key="1">
    <citation type="submission" date="2017-12" db="EMBL/GenBank/DDBJ databases">
        <title>Corynebacterium mastitidis 16-1433 Genome.</title>
        <authorList>
            <person name="Gulvik C.A."/>
        </authorList>
    </citation>
    <scope>NUCLEOTIDE SEQUENCE [LARGE SCALE GENOMIC DNA]</scope>
    <source>
        <strain evidence="18 19">16-1433</strain>
    </source>
</reference>
<sequence>MLRVTRSNLSDGREILYFDTPDTPPRTAVDARALPTVRTESTMRRDPLTGQWSLFAAHRQNRTFLPPASEDPLAPTLPGSHPSEIPEADYQVVVFENRFPSLSTGAGHYPLHIDDEELFEQRPARGRCEVVCFTPRPDGSFADLSLERKRMLIDVWAHRTEELSRIQGVRAVFPFENRGEEIGVTLQHPHGQIYSYPFVPPRMAAIAEQTRIRPNLFDEVLEAELRSGQRIITRTQHFVAYTPVAAKWPVEVIVMPRRHAPDFAALSEEEREDLAGILHSLFPAMDRFFDGVERTPYIAAWNQAPVGQPEAGRLHLQMFSLMRSPHRMKYLAGSESGMGAWINDTTPETIAETFRRIWR</sequence>
<dbReference type="SUPFAM" id="SSF54197">
    <property type="entry name" value="HIT-like"/>
    <property type="match status" value="2"/>
</dbReference>
<dbReference type="InterPro" id="IPR019779">
    <property type="entry name" value="GalP_UDPtransf1_His-AS"/>
</dbReference>
<dbReference type="GO" id="GO:0008270">
    <property type="term" value="F:zinc ion binding"/>
    <property type="evidence" value="ECO:0007669"/>
    <property type="project" value="InterPro"/>
</dbReference>
<dbReference type="NCBIfam" id="TIGR00209">
    <property type="entry name" value="galT_1"/>
    <property type="match status" value="1"/>
</dbReference>
<dbReference type="InterPro" id="IPR036265">
    <property type="entry name" value="HIT-like_sf"/>
</dbReference>
<dbReference type="PANTHER" id="PTHR11943:SF1">
    <property type="entry name" value="GALACTOSE-1-PHOSPHATE URIDYLYLTRANSFERASE"/>
    <property type="match status" value="1"/>
</dbReference>
<dbReference type="Gene3D" id="3.30.428.10">
    <property type="entry name" value="HIT-like"/>
    <property type="match status" value="2"/>
</dbReference>
<evidence type="ECO:0000256" key="5">
    <source>
        <dbReference type="ARBA" id="ARBA00012384"/>
    </source>
</evidence>
<keyword evidence="11 15" id="KW-0299">Galactose metabolism</keyword>
<evidence type="ECO:0000313" key="19">
    <source>
        <dbReference type="Proteomes" id="UP000233249"/>
    </source>
</evidence>
<dbReference type="Proteomes" id="UP000233249">
    <property type="component" value="Unassembled WGS sequence"/>
</dbReference>
<comment type="caution">
    <text evidence="18">The sequence shown here is derived from an EMBL/GenBank/DDBJ whole genome shotgun (WGS) entry which is preliminary data.</text>
</comment>
<evidence type="ECO:0000256" key="6">
    <source>
        <dbReference type="ARBA" id="ARBA00016340"/>
    </source>
</evidence>
<protein>
    <recommendedName>
        <fullName evidence="6 13">Galactose-1-phosphate uridylyltransferase</fullName>
        <ecNumber evidence="5 13">2.7.7.12</ecNumber>
    </recommendedName>
</protein>
<evidence type="ECO:0000256" key="15">
    <source>
        <dbReference type="RuleBase" id="RU000506"/>
    </source>
</evidence>
<evidence type="ECO:0000256" key="14">
    <source>
        <dbReference type="PIRSR" id="PIRSR000808-1"/>
    </source>
</evidence>
<evidence type="ECO:0000256" key="12">
    <source>
        <dbReference type="ARBA" id="ARBA00023277"/>
    </source>
</evidence>
<dbReference type="GO" id="GO:0008108">
    <property type="term" value="F:UDP-glucose:hexose-1-phosphate uridylyltransferase activity"/>
    <property type="evidence" value="ECO:0007669"/>
    <property type="project" value="UniProtKB-UniRule"/>
</dbReference>
<organism evidence="18 19">
    <name type="scientific">Corynebacterium mastitidis</name>
    <dbReference type="NCBI Taxonomy" id="161890"/>
    <lineage>
        <taxon>Bacteria</taxon>
        <taxon>Bacillati</taxon>
        <taxon>Actinomycetota</taxon>
        <taxon>Actinomycetes</taxon>
        <taxon>Mycobacteriales</taxon>
        <taxon>Corynebacteriaceae</taxon>
        <taxon>Corynebacterium</taxon>
    </lineage>
</organism>
<dbReference type="EMBL" id="PJAF01000018">
    <property type="protein sequence ID" value="PKF68434.1"/>
    <property type="molecule type" value="Genomic_DNA"/>
</dbReference>
<comment type="similarity">
    <text evidence="4 15">Belongs to the galactose-1-phosphate uridylyltransferase type 1 family.</text>
</comment>
<evidence type="ECO:0000256" key="10">
    <source>
        <dbReference type="ARBA" id="ARBA00022833"/>
    </source>
</evidence>
<dbReference type="AlphaFoldDB" id="A0A2N0X6T9"/>
<evidence type="ECO:0000313" key="18">
    <source>
        <dbReference type="EMBL" id="PKF68434.1"/>
    </source>
</evidence>
<comment type="pathway">
    <text evidence="3 15">Carbohydrate metabolism; galactose metabolism.</text>
</comment>
<feature type="domain" description="Galactose-1-phosphate uridyl transferase C-terminal" evidence="17">
    <location>
        <begin position="216"/>
        <end position="352"/>
    </location>
</feature>
<keyword evidence="12 15" id="KW-0119">Carbohydrate metabolism</keyword>
<dbReference type="PANTHER" id="PTHR11943">
    <property type="entry name" value="GALACTOSE-1-PHOSPHATE URIDYLYLTRANSFERASE"/>
    <property type="match status" value="1"/>
</dbReference>
<dbReference type="InterPro" id="IPR005849">
    <property type="entry name" value="GalP_Utransf_N"/>
</dbReference>
<evidence type="ECO:0000256" key="8">
    <source>
        <dbReference type="ARBA" id="ARBA00022695"/>
    </source>
</evidence>
<accession>A0A2N0X6T9</accession>
<dbReference type="PROSITE" id="PS00117">
    <property type="entry name" value="GAL_P_UDP_TRANSF_I"/>
    <property type="match status" value="1"/>
</dbReference>
<evidence type="ECO:0000256" key="11">
    <source>
        <dbReference type="ARBA" id="ARBA00023144"/>
    </source>
</evidence>
<dbReference type="RefSeq" id="WP_101173794.1">
    <property type="nucleotide sequence ID" value="NZ_JAKRKB010000002.1"/>
</dbReference>